<dbReference type="EMBL" id="CATOUU010000803">
    <property type="protein sequence ID" value="CAI9949736.1"/>
    <property type="molecule type" value="Genomic_DNA"/>
</dbReference>
<name>A0AA86UFF5_9EUKA</name>
<reference evidence="1" key="1">
    <citation type="submission" date="2023-06" db="EMBL/GenBank/DDBJ databases">
        <authorList>
            <person name="Kurt Z."/>
        </authorList>
    </citation>
    <scope>NUCLEOTIDE SEQUENCE</scope>
</reference>
<dbReference type="Proteomes" id="UP001642409">
    <property type="component" value="Unassembled WGS sequence"/>
</dbReference>
<keyword evidence="3" id="KW-1185">Reference proteome</keyword>
<protein>
    <submittedName>
        <fullName evidence="2">Hypothetical_protein</fullName>
    </submittedName>
</protein>
<accession>A0AA86UFF5</accession>
<dbReference type="AlphaFoldDB" id="A0AA86UFF5"/>
<sequence length="113" mass="13274">MTYQQYQSLIYSSHLINHDNPQIQTQLTQNATTNQSQYHTSSSGIVTLNNLLRQLEYKPIYLYRFILMLTGDQNFESANKGLTLISPEIFDKREYVIDHWLEMKGNVMIREKG</sequence>
<dbReference type="EMBL" id="CAXDID020000387">
    <property type="protein sequence ID" value="CAL6085646.1"/>
    <property type="molecule type" value="Genomic_DNA"/>
</dbReference>
<gene>
    <name evidence="1" type="ORF">HINF_LOCUS37381</name>
    <name evidence="2" type="ORF">HINF_LOCUS62783</name>
</gene>
<organism evidence="1">
    <name type="scientific">Hexamita inflata</name>
    <dbReference type="NCBI Taxonomy" id="28002"/>
    <lineage>
        <taxon>Eukaryota</taxon>
        <taxon>Metamonada</taxon>
        <taxon>Diplomonadida</taxon>
        <taxon>Hexamitidae</taxon>
        <taxon>Hexamitinae</taxon>
        <taxon>Hexamita</taxon>
    </lineage>
</organism>
<evidence type="ECO:0000313" key="3">
    <source>
        <dbReference type="Proteomes" id="UP001642409"/>
    </source>
</evidence>
<comment type="caution">
    <text evidence="1">The sequence shown here is derived from an EMBL/GenBank/DDBJ whole genome shotgun (WGS) entry which is preliminary data.</text>
</comment>
<proteinExistence type="predicted"/>
<reference evidence="2 3" key="2">
    <citation type="submission" date="2024-07" db="EMBL/GenBank/DDBJ databases">
        <authorList>
            <person name="Akdeniz Z."/>
        </authorList>
    </citation>
    <scope>NUCLEOTIDE SEQUENCE [LARGE SCALE GENOMIC DNA]</scope>
</reference>
<evidence type="ECO:0000313" key="2">
    <source>
        <dbReference type="EMBL" id="CAL6085646.1"/>
    </source>
</evidence>
<evidence type="ECO:0000313" key="1">
    <source>
        <dbReference type="EMBL" id="CAI9949736.1"/>
    </source>
</evidence>